<dbReference type="Proteomes" id="UP001454036">
    <property type="component" value="Unassembled WGS sequence"/>
</dbReference>
<evidence type="ECO:0000313" key="2">
    <source>
        <dbReference type="EMBL" id="GAA0174758.1"/>
    </source>
</evidence>
<organism evidence="2 3">
    <name type="scientific">Lithospermum erythrorhizon</name>
    <name type="common">Purple gromwell</name>
    <name type="synonym">Lithospermum officinale var. erythrorhizon</name>
    <dbReference type="NCBI Taxonomy" id="34254"/>
    <lineage>
        <taxon>Eukaryota</taxon>
        <taxon>Viridiplantae</taxon>
        <taxon>Streptophyta</taxon>
        <taxon>Embryophyta</taxon>
        <taxon>Tracheophyta</taxon>
        <taxon>Spermatophyta</taxon>
        <taxon>Magnoliopsida</taxon>
        <taxon>eudicotyledons</taxon>
        <taxon>Gunneridae</taxon>
        <taxon>Pentapetalae</taxon>
        <taxon>asterids</taxon>
        <taxon>lamiids</taxon>
        <taxon>Boraginales</taxon>
        <taxon>Boraginaceae</taxon>
        <taxon>Boraginoideae</taxon>
        <taxon>Lithospermeae</taxon>
        <taxon>Lithospermum</taxon>
    </lineage>
</organism>
<name>A0AAV3RFH0_LITER</name>
<comment type="caution">
    <text evidence="2">The sequence shown here is derived from an EMBL/GenBank/DDBJ whole genome shotgun (WGS) entry which is preliminary data.</text>
</comment>
<dbReference type="EMBL" id="BAABME010009212">
    <property type="protein sequence ID" value="GAA0174758.1"/>
    <property type="molecule type" value="Genomic_DNA"/>
</dbReference>
<dbReference type="AlphaFoldDB" id="A0AAV3RFH0"/>
<keyword evidence="1" id="KW-0732">Signal</keyword>
<sequence length="105" mass="12041">MAFLYFATISIFSLALFVTIIDGRNVPDGNWFSESLKDEHSLVTKAIGDNVIKVDLCLPLSENKKHDCDTETNQNTRQKKKFHELHMTMKSGLKEITNHFSRILN</sequence>
<accession>A0AAV3RFH0</accession>
<gene>
    <name evidence="2" type="ORF">LIER_28087</name>
</gene>
<protein>
    <submittedName>
        <fullName evidence="2">Uncharacterized protein</fullName>
    </submittedName>
</protein>
<reference evidence="2 3" key="1">
    <citation type="submission" date="2024-01" db="EMBL/GenBank/DDBJ databases">
        <title>The complete chloroplast genome sequence of Lithospermum erythrorhizon: insights into the phylogenetic relationship among Boraginaceae species and the maternal lineages of purple gromwells.</title>
        <authorList>
            <person name="Okada T."/>
            <person name="Watanabe K."/>
        </authorList>
    </citation>
    <scope>NUCLEOTIDE SEQUENCE [LARGE SCALE GENOMIC DNA]</scope>
</reference>
<feature type="signal peptide" evidence="1">
    <location>
        <begin position="1"/>
        <end position="23"/>
    </location>
</feature>
<proteinExistence type="predicted"/>
<feature type="chain" id="PRO_5043539722" evidence="1">
    <location>
        <begin position="24"/>
        <end position="105"/>
    </location>
</feature>
<evidence type="ECO:0000256" key="1">
    <source>
        <dbReference type="SAM" id="SignalP"/>
    </source>
</evidence>
<keyword evidence="3" id="KW-1185">Reference proteome</keyword>
<evidence type="ECO:0000313" key="3">
    <source>
        <dbReference type="Proteomes" id="UP001454036"/>
    </source>
</evidence>